<dbReference type="EMBL" id="CP071091">
    <property type="protein sequence ID" value="QSQ17891.1"/>
    <property type="molecule type" value="Genomic_DNA"/>
</dbReference>
<accession>A0ABX7NGD1</accession>
<name>A0ABX7NGD1_9BACT</name>
<evidence type="ECO:0000256" key="1">
    <source>
        <dbReference type="SAM" id="Phobius"/>
    </source>
</evidence>
<proteinExistence type="predicted"/>
<feature type="transmembrane region" description="Helical" evidence="1">
    <location>
        <begin position="45"/>
        <end position="64"/>
    </location>
</feature>
<keyword evidence="1" id="KW-0472">Membrane</keyword>
<protein>
    <submittedName>
        <fullName evidence="2">Uncharacterized protein</fullName>
    </submittedName>
</protein>
<evidence type="ECO:0000313" key="2">
    <source>
        <dbReference type="EMBL" id="QSQ17891.1"/>
    </source>
</evidence>
<keyword evidence="1" id="KW-0812">Transmembrane</keyword>
<keyword evidence="3" id="KW-1185">Reference proteome</keyword>
<evidence type="ECO:0000313" key="3">
    <source>
        <dbReference type="Proteomes" id="UP000663090"/>
    </source>
</evidence>
<dbReference type="Proteomes" id="UP000663090">
    <property type="component" value="Chromosome"/>
</dbReference>
<organism evidence="2 3">
    <name type="scientific">Myxococcus landrumensis</name>
    <dbReference type="NCBI Taxonomy" id="2813577"/>
    <lineage>
        <taxon>Bacteria</taxon>
        <taxon>Pseudomonadati</taxon>
        <taxon>Myxococcota</taxon>
        <taxon>Myxococcia</taxon>
        <taxon>Myxococcales</taxon>
        <taxon>Cystobacterineae</taxon>
        <taxon>Myxococcaceae</taxon>
        <taxon>Myxococcus</taxon>
    </lineage>
</organism>
<reference evidence="2 3" key="1">
    <citation type="submission" date="2021-02" db="EMBL/GenBank/DDBJ databases">
        <title>De Novo genome assembly of isolated myxobacteria.</title>
        <authorList>
            <person name="Stevens D.C."/>
        </authorList>
    </citation>
    <scope>NUCLEOTIDE SEQUENCE [LARGE SCALE GENOMIC DNA]</scope>
    <source>
        <strain evidence="2 3">SCHIC003</strain>
    </source>
</reference>
<keyword evidence="1" id="KW-1133">Transmembrane helix</keyword>
<gene>
    <name evidence="2" type="ORF">JY572_18435</name>
</gene>
<dbReference type="RefSeq" id="WP_206719510.1">
    <property type="nucleotide sequence ID" value="NZ_CP071091.1"/>
</dbReference>
<sequence>MLRVKLGTGRRVWRGRLAQPHLALNALPTLGMTCCGAASERALRSRWWFMVAGGPAVTAALVALL</sequence>